<dbReference type="OrthoDB" id="8477220at2"/>
<comment type="caution">
    <text evidence="2">The sequence shown here is derived from an EMBL/GenBank/DDBJ whole genome shotgun (WGS) entry which is preliminary data.</text>
</comment>
<gene>
    <name evidence="2" type="ORF">EAH84_07855</name>
</gene>
<dbReference type="Proteomes" id="UP000318413">
    <property type="component" value="Unassembled WGS sequence"/>
</dbReference>
<evidence type="ECO:0000313" key="3">
    <source>
        <dbReference type="Proteomes" id="UP000318413"/>
    </source>
</evidence>
<protein>
    <submittedName>
        <fullName evidence="2">Uncharacterized protein</fullName>
    </submittedName>
</protein>
<feature type="transmembrane region" description="Helical" evidence="1">
    <location>
        <begin position="263"/>
        <end position="283"/>
    </location>
</feature>
<name>A0A502CHM8_9SPHN</name>
<keyword evidence="3" id="KW-1185">Reference proteome</keyword>
<dbReference type="AlphaFoldDB" id="A0A502CHM8"/>
<keyword evidence="1" id="KW-1133">Transmembrane helix</keyword>
<proteinExistence type="predicted"/>
<dbReference type="InterPro" id="IPR029044">
    <property type="entry name" value="Nucleotide-diphossugar_trans"/>
</dbReference>
<evidence type="ECO:0000256" key="1">
    <source>
        <dbReference type="SAM" id="Phobius"/>
    </source>
</evidence>
<organism evidence="2 3">
    <name type="scientific">Sphingomonas oligophenolica</name>
    <dbReference type="NCBI Taxonomy" id="301154"/>
    <lineage>
        <taxon>Bacteria</taxon>
        <taxon>Pseudomonadati</taxon>
        <taxon>Pseudomonadota</taxon>
        <taxon>Alphaproteobacteria</taxon>
        <taxon>Sphingomonadales</taxon>
        <taxon>Sphingomonadaceae</taxon>
        <taxon>Sphingomonas</taxon>
    </lineage>
</organism>
<dbReference type="EMBL" id="RCZK01000005">
    <property type="protein sequence ID" value="TPG12687.1"/>
    <property type="molecule type" value="Genomic_DNA"/>
</dbReference>
<feature type="transmembrane region" description="Helical" evidence="1">
    <location>
        <begin position="234"/>
        <end position="257"/>
    </location>
</feature>
<keyword evidence="1" id="KW-0472">Membrane</keyword>
<dbReference type="SUPFAM" id="SSF53448">
    <property type="entry name" value="Nucleotide-diphospho-sugar transferases"/>
    <property type="match status" value="1"/>
</dbReference>
<accession>A0A502CHM8</accession>
<sequence length="393" mass="40458">MLAGLIIATHDAADRSQMLTATLPFGGVTLIEYQARLLIGAGASQIVVMVARLTPELLGAINRIGRRDVTVDTVRSAAEAAEKFHPLARVLMLADGLTTTPDVVAAMAHEGGDALLVVGEDERDGAFERVGGGMAWAGIARLDPRRIAELAALPRDYDMESTLVRLASQARATHVELPAGALTRGHGIDHGGAIIAERGRSVLRDALSAGSTWFDRLVIAPLARVLVPVAVRRAIPVVMIGLGGVALGLGGLIALWWGKPALGTVTALIGAIVFALTARLAMLRDERAQEGALEAAALALPMLAILVDGHAMMLAQANGGPQIVAVATVTASALAERAATAIERPWWGANPACCLAVAAIGALVGSPVAGLALAALVATATLAGEIELLRRQA</sequence>
<keyword evidence="1" id="KW-0812">Transmembrane</keyword>
<reference evidence="2 3" key="1">
    <citation type="journal article" date="2019" name="Environ. Microbiol.">
        <title>Species interactions and distinct microbial communities in high Arctic permafrost affected cryosols are associated with the CH4 and CO2 gas fluxes.</title>
        <authorList>
            <person name="Altshuler I."/>
            <person name="Hamel J."/>
            <person name="Turney S."/>
            <person name="Magnuson E."/>
            <person name="Levesque R."/>
            <person name="Greer C."/>
            <person name="Whyte L.G."/>
        </authorList>
    </citation>
    <scope>NUCLEOTIDE SEQUENCE [LARGE SCALE GENOMIC DNA]</scope>
    <source>
        <strain evidence="2 3">S5.1</strain>
    </source>
</reference>
<dbReference type="Gene3D" id="3.90.550.10">
    <property type="entry name" value="Spore Coat Polysaccharide Biosynthesis Protein SpsA, Chain A"/>
    <property type="match status" value="1"/>
</dbReference>
<feature type="transmembrane region" description="Helical" evidence="1">
    <location>
        <begin position="295"/>
        <end position="313"/>
    </location>
</feature>
<evidence type="ECO:0000313" key="2">
    <source>
        <dbReference type="EMBL" id="TPG12687.1"/>
    </source>
</evidence>